<evidence type="ECO:0000259" key="1">
    <source>
        <dbReference type="Pfam" id="PF12776"/>
    </source>
</evidence>
<evidence type="ECO:0000313" key="3">
    <source>
        <dbReference type="Proteomes" id="UP001174677"/>
    </source>
</evidence>
<dbReference type="PANTHER" id="PTHR46929">
    <property type="entry name" value="EXPRESSED PROTEIN"/>
    <property type="match status" value="1"/>
</dbReference>
<feature type="domain" description="Myb/SANT-like" evidence="1">
    <location>
        <begin position="15"/>
        <end position="111"/>
    </location>
</feature>
<evidence type="ECO:0000313" key="2">
    <source>
        <dbReference type="EMBL" id="KAJ9170169.1"/>
    </source>
</evidence>
<gene>
    <name evidence="2" type="ORF">P3X46_018297</name>
</gene>
<keyword evidence="3" id="KW-1185">Reference proteome</keyword>
<sequence length="242" mass="27831">MVRNKDEIGKAKQFKWSKPMSQMLLKVLAEKAIKGNKPSLTFKPKSFTPVVVEINKKKKIGVECLSEHVENRLKTVKKEWITISTLRAKSGFVWDDNLKIANTDKHAYPNYEKYLNKKIEMYDEISIVVGKDIATKIGHGGKKKKKVALTIKNLSTHQLVVFDFYDEVTMIEGFDEVTLATAFDYLVQNEMLARALMTKKMQTLERFGFKILLANMEGMDFNIILLVSLLSLIFEHILCTEY</sequence>
<dbReference type="Pfam" id="PF12776">
    <property type="entry name" value="Myb_DNA-bind_3"/>
    <property type="match status" value="1"/>
</dbReference>
<organism evidence="2 3">
    <name type="scientific">Hevea brasiliensis</name>
    <name type="common">Para rubber tree</name>
    <name type="synonym">Siphonia brasiliensis</name>
    <dbReference type="NCBI Taxonomy" id="3981"/>
    <lineage>
        <taxon>Eukaryota</taxon>
        <taxon>Viridiplantae</taxon>
        <taxon>Streptophyta</taxon>
        <taxon>Embryophyta</taxon>
        <taxon>Tracheophyta</taxon>
        <taxon>Spermatophyta</taxon>
        <taxon>Magnoliopsida</taxon>
        <taxon>eudicotyledons</taxon>
        <taxon>Gunneridae</taxon>
        <taxon>Pentapetalae</taxon>
        <taxon>rosids</taxon>
        <taxon>fabids</taxon>
        <taxon>Malpighiales</taxon>
        <taxon>Euphorbiaceae</taxon>
        <taxon>Crotonoideae</taxon>
        <taxon>Micrandreae</taxon>
        <taxon>Hevea</taxon>
    </lineage>
</organism>
<dbReference type="InterPro" id="IPR024752">
    <property type="entry name" value="Myb/SANT-like_dom"/>
</dbReference>
<dbReference type="Proteomes" id="UP001174677">
    <property type="component" value="Chromosome 10"/>
</dbReference>
<dbReference type="PANTHER" id="PTHR46929:SF23">
    <property type="entry name" value="L10-INTERACTING MYB DOMAIN-CONTAINING PROTEIN-LIKE"/>
    <property type="match status" value="1"/>
</dbReference>
<proteinExistence type="predicted"/>
<dbReference type="EMBL" id="JARPOI010000010">
    <property type="protein sequence ID" value="KAJ9170169.1"/>
    <property type="molecule type" value="Genomic_DNA"/>
</dbReference>
<accession>A0ABQ9LUG3</accession>
<name>A0ABQ9LUG3_HEVBR</name>
<comment type="caution">
    <text evidence="2">The sequence shown here is derived from an EMBL/GenBank/DDBJ whole genome shotgun (WGS) entry which is preliminary data.</text>
</comment>
<protein>
    <recommendedName>
        <fullName evidence="1">Myb/SANT-like domain-containing protein</fullName>
    </recommendedName>
</protein>
<reference evidence="2 3" key="1">
    <citation type="journal article" date="2023" name="Plant Biotechnol. J.">
        <title>Chromosome-level wild Hevea brasiliensis genome provides new tools for genomic-assisted breeding and valuable loci to elevate rubber yield.</title>
        <authorList>
            <person name="Cheng H."/>
            <person name="Song X."/>
            <person name="Hu Y."/>
            <person name="Wu T."/>
            <person name="Yang Q."/>
            <person name="An Z."/>
            <person name="Feng S."/>
            <person name="Deng Z."/>
            <person name="Wu W."/>
            <person name="Zeng X."/>
            <person name="Tu M."/>
            <person name="Wang X."/>
            <person name="Huang H."/>
        </authorList>
    </citation>
    <scope>NUCLEOTIDE SEQUENCE [LARGE SCALE GENOMIC DNA]</scope>
    <source>
        <strain evidence="2">MT/VB/25A 57/8</strain>
    </source>
</reference>